<proteinExistence type="predicted"/>
<feature type="compositionally biased region" description="Basic and acidic residues" evidence="1">
    <location>
        <begin position="204"/>
        <end position="214"/>
    </location>
</feature>
<feature type="region of interest" description="Disordered" evidence="1">
    <location>
        <begin position="133"/>
        <end position="228"/>
    </location>
</feature>
<feature type="compositionally biased region" description="Basic residues" evidence="1">
    <location>
        <begin position="185"/>
        <end position="195"/>
    </location>
</feature>
<feature type="compositionally biased region" description="Polar residues" evidence="1">
    <location>
        <begin position="133"/>
        <end position="143"/>
    </location>
</feature>
<evidence type="ECO:0000313" key="3">
    <source>
        <dbReference type="EMBL" id="PTB74869.1"/>
    </source>
</evidence>
<evidence type="ECO:0000313" key="4">
    <source>
        <dbReference type="Proteomes" id="UP000240760"/>
    </source>
</evidence>
<organism evidence="3 4">
    <name type="scientific">Trichoderma longibrachiatum ATCC 18648</name>
    <dbReference type="NCBI Taxonomy" id="983965"/>
    <lineage>
        <taxon>Eukaryota</taxon>
        <taxon>Fungi</taxon>
        <taxon>Dikarya</taxon>
        <taxon>Ascomycota</taxon>
        <taxon>Pezizomycotina</taxon>
        <taxon>Sordariomycetes</taxon>
        <taxon>Hypocreomycetidae</taxon>
        <taxon>Hypocreales</taxon>
        <taxon>Hypocreaceae</taxon>
        <taxon>Trichoderma</taxon>
    </lineage>
</organism>
<dbReference type="AlphaFoldDB" id="A0A2T4BZV2"/>
<name>A0A2T4BZV2_TRILO</name>
<evidence type="ECO:0000256" key="1">
    <source>
        <dbReference type="SAM" id="MobiDB-lite"/>
    </source>
</evidence>
<gene>
    <name evidence="3" type="ORF">M440DRAFT_1471405</name>
</gene>
<feature type="compositionally biased region" description="Basic and acidic residues" evidence="1">
    <location>
        <begin position="144"/>
        <end position="172"/>
    </location>
</feature>
<dbReference type="Proteomes" id="UP000240760">
    <property type="component" value="Unassembled WGS sequence"/>
</dbReference>
<feature type="region of interest" description="Disordered" evidence="1">
    <location>
        <begin position="254"/>
        <end position="349"/>
    </location>
</feature>
<reference evidence="3 4" key="1">
    <citation type="submission" date="2016-07" db="EMBL/GenBank/DDBJ databases">
        <title>Multiple horizontal gene transfer events from other fungi enriched the ability of initially mycotrophic Trichoderma (Ascomycota) to feed on dead plant biomass.</title>
        <authorList>
            <consortium name="DOE Joint Genome Institute"/>
            <person name="Aerts A."/>
            <person name="Atanasova L."/>
            <person name="Chenthamara K."/>
            <person name="Zhang J."/>
            <person name="Grujic M."/>
            <person name="Henrissat B."/>
            <person name="Kuo A."/>
            <person name="Salamov A."/>
            <person name="Lipzen A."/>
            <person name="Labutti K."/>
            <person name="Barry K."/>
            <person name="Miao Y."/>
            <person name="Rahimi M.J."/>
            <person name="Shen Q."/>
            <person name="Grigoriev I.V."/>
            <person name="Kubicek C.P."/>
            <person name="Druzhinina I.S."/>
        </authorList>
    </citation>
    <scope>NUCLEOTIDE SEQUENCE [LARGE SCALE GENOMIC DNA]</scope>
    <source>
        <strain evidence="3 4">ATCC 18648</strain>
    </source>
</reference>
<protein>
    <submittedName>
        <fullName evidence="3">Uncharacterized protein</fullName>
    </submittedName>
</protein>
<feature type="compositionally biased region" description="Acidic residues" evidence="1">
    <location>
        <begin position="334"/>
        <end position="349"/>
    </location>
</feature>
<feature type="region of interest" description="Disordered" evidence="1">
    <location>
        <begin position="372"/>
        <end position="443"/>
    </location>
</feature>
<feature type="signal peptide" evidence="2">
    <location>
        <begin position="1"/>
        <end position="25"/>
    </location>
</feature>
<sequence length="479" mass="53305">MPRLSLLLAKSTPLAFSLFVAPVETDLPHKEATKRDVLSPGRSAIRRSAHAGFRDRRNAIRRAAVRIVDIPPPSAPQSPQRRVGTTSWETEVGYAEEPEPSSGPGREALRDVTTRPERRRDRYLEQQMSSIFGGTWHSFSPSSQRDDEARAERDLRWNEDPRPHLLNEEPRPRRARVVAPDDLRRHRHPHEHRSHQLGTPPLRPARDGLERSRTESPSNDDISQPNAFQVYRRWRRNQAQAREFRALMRHSYANTRPDTNSFDGLGDRDRSLSPEGWDTLLSTLTPDPQPPSATSSFASAAASQSAGSSNVPPPAPGVHDEAADGACESGHEMSDDDDDDNNNNNDDDYANWESRAAALTRDVGVVRFYSLNGVPAPGVPFPRPESLRRIGSLAPRNPSLSLTHGRTPGSGSEDESRPGRLQPNREGSAGNGRGAHTGDEEWSGMQRIVRSLAAREDIPDEWWAEAGLNRTLPQDGSQW</sequence>
<evidence type="ECO:0000256" key="2">
    <source>
        <dbReference type="SAM" id="SignalP"/>
    </source>
</evidence>
<accession>A0A2T4BZV2</accession>
<dbReference type="EMBL" id="KZ679135">
    <property type="protein sequence ID" value="PTB74869.1"/>
    <property type="molecule type" value="Genomic_DNA"/>
</dbReference>
<feature type="chain" id="PRO_5015418234" evidence="2">
    <location>
        <begin position="26"/>
        <end position="479"/>
    </location>
</feature>
<feature type="compositionally biased region" description="Basic and acidic residues" evidence="1">
    <location>
        <begin position="107"/>
        <end position="120"/>
    </location>
</feature>
<keyword evidence="4" id="KW-1185">Reference proteome</keyword>
<feature type="region of interest" description="Disordered" evidence="1">
    <location>
        <begin position="92"/>
        <end position="120"/>
    </location>
</feature>
<keyword evidence="2" id="KW-0732">Signal</keyword>
<feature type="compositionally biased region" description="Low complexity" evidence="1">
    <location>
        <begin position="292"/>
        <end position="309"/>
    </location>
</feature>
<dbReference type="OrthoDB" id="3946700at2759"/>
<feature type="compositionally biased region" description="Polar residues" evidence="1">
    <location>
        <begin position="215"/>
        <end position="227"/>
    </location>
</feature>